<dbReference type="GeneID" id="55012893"/>
<dbReference type="RefSeq" id="YP_009821441.1">
    <property type="nucleotide sequence ID" value="NC_048176.1"/>
</dbReference>
<sequence>MSDVEMNRASQISISYGVEYYDKTDKKWTPLAMHGTELSEADETFEMMQRQGYEVRLMQYQMEVIRTGRMMRSTNTTDEKLMSTDKLT</sequence>
<keyword evidence="2" id="KW-1185">Reference proteome</keyword>
<dbReference type="KEGG" id="vg:55012893"/>
<name>A0A4D6E234_9CAUD</name>
<organism evidence="1 2">
    <name type="scientific">Gordonia phage GodonK</name>
    <dbReference type="NCBI Taxonomy" id="2562192"/>
    <lineage>
        <taxon>Viruses</taxon>
        <taxon>Duplodnaviria</taxon>
        <taxon>Heunggongvirae</taxon>
        <taxon>Uroviricota</taxon>
        <taxon>Caudoviricetes</taxon>
        <taxon>Godonkavirus</taxon>
        <taxon>Godonkavirus godonK</taxon>
    </lineage>
</organism>
<reference evidence="1 2" key="1">
    <citation type="submission" date="2019-03" db="EMBL/GenBank/DDBJ databases">
        <authorList>
            <person name="Douthitt C."/>
            <person name="D'Elia T."/>
            <person name="Bockoras C."/>
            <person name="Boss C."/>
            <person name="Clemons M."/>
            <person name="Green W."/>
            <person name="Harel H."/>
            <person name="Larralde J."/>
            <person name="Lopez M."/>
            <person name="Magana D."/>
            <person name="Miguel M."/>
            <person name="Muschweck L."/>
            <person name="Olivos K."/>
            <person name="Racette D."/>
            <person name="Reynolds M."/>
            <person name="Ru Y."/>
            <person name="Santana M."/>
            <person name="Simon R."/>
            <person name="Smotrilla K."/>
            <person name="Sufficool B."/>
            <person name="Tamayo B."/>
            <person name="Tirado E."/>
            <person name="Vajanyi M."/>
            <person name="Weger M."/>
            <person name="Wehr A."/>
            <person name="Whitaker K."/>
            <person name="Garlena R.A."/>
            <person name="Russell D.A."/>
            <person name="Pope W.H."/>
            <person name="Jacobs-Sera D."/>
            <person name="Hatfull G.F."/>
        </authorList>
    </citation>
    <scope>NUCLEOTIDE SEQUENCE [LARGE SCALE GENOMIC DNA]</scope>
</reference>
<evidence type="ECO:0000313" key="1">
    <source>
        <dbReference type="EMBL" id="QBZ72676.1"/>
    </source>
</evidence>
<dbReference type="EMBL" id="MK620899">
    <property type="protein sequence ID" value="QBZ72676.1"/>
    <property type="molecule type" value="Genomic_DNA"/>
</dbReference>
<dbReference type="Proteomes" id="UP000297070">
    <property type="component" value="Segment"/>
</dbReference>
<evidence type="ECO:0000313" key="2">
    <source>
        <dbReference type="Proteomes" id="UP000297070"/>
    </source>
</evidence>
<protein>
    <submittedName>
        <fullName evidence="1">Uncharacterized protein</fullName>
    </submittedName>
</protein>
<gene>
    <name evidence="1" type="primary">57</name>
    <name evidence="1" type="ORF">SEA_GODONK_57</name>
</gene>
<accession>A0A4D6E234</accession>
<proteinExistence type="predicted"/>